<gene>
    <name evidence="6" type="ORF">FHR32_002247</name>
</gene>
<dbReference type="InterPro" id="IPR049445">
    <property type="entry name" value="TetR_SbtR-like_C"/>
</dbReference>
<evidence type="ECO:0000259" key="5">
    <source>
        <dbReference type="PROSITE" id="PS50977"/>
    </source>
</evidence>
<protein>
    <submittedName>
        <fullName evidence="6">AcrR family transcriptional regulator</fullName>
    </submittedName>
</protein>
<feature type="domain" description="HTH tetR-type" evidence="5">
    <location>
        <begin position="18"/>
        <end position="77"/>
    </location>
</feature>
<dbReference type="AlphaFoldDB" id="A0A7W7RU34"/>
<dbReference type="PROSITE" id="PS50977">
    <property type="entry name" value="HTH_TETR_2"/>
    <property type="match status" value="1"/>
</dbReference>
<dbReference type="GO" id="GO:0000976">
    <property type="term" value="F:transcription cis-regulatory region binding"/>
    <property type="evidence" value="ECO:0007669"/>
    <property type="project" value="TreeGrafter"/>
</dbReference>
<dbReference type="SUPFAM" id="SSF48498">
    <property type="entry name" value="Tetracyclin repressor-like, C-terminal domain"/>
    <property type="match status" value="1"/>
</dbReference>
<keyword evidence="2 4" id="KW-0238">DNA-binding</keyword>
<dbReference type="Pfam" id="PF00440">
    <property type="entry name" value="TetR_N"/>
    <property type="match status" value="1"/>
</dbReference>
<dbReference type="GO" id="GO:0003700">
    <property type="term" value="F:DNA-binding transcription factor activity"/>
    <property type="evidence" value="ECO:0007669"/>
    <property type="project" value="TreeGrafter"/>
</dbReference>
<comment type="caution">
    <text evidence="6">The sequence shown here is derived from an EMBL/GenBank/DDBJ whole genome shotgun (WGS) entry which is preliminary data.</text>
</comment>
<evidence type="ECO:0000256" key="3">
    <source>
        <dbReference type="ARBA" id="ARBA00023163"/>
    </source>
</evidence>
<dbReference type="EMBL" id="JACHJU010000001">
    <property type="protein sequence ID" value="MBB4937942.1"/>
    <property type="molecule type" value="Genomic_DNA"/>
</dbReference>
<evidence type="ECO:0000256" key="2">
    <source>
        <dbReference type="ARBA" id="ARBA00023125"/>
    </source>
</evidence>
<dbReference type="InterPro" id="IPR001647">
    <property type="entry name" value="HTH_TetR"/>
</dbReference>
<dbReference type="Pfam" id="PF21597">
    <property type="entry name" value="TetR_C_43"/>
    <property type="match status" value="1"/>
</dbReference>
<dbReference type="PRINTS" id="PR00455">
    <property type="entry name" value="HTHTETR"/>
</dbReference>
<feature type="DNA-binding region" description="H-T-H motif" evidence="4">
    <location>
        <begin position="40"/>
        <end position="59"/>
    </location>
</feature>
<dbReference type="PANTHER" id="PTHR30055:SF234">
    <property type="entry name" value="HTH-TYPE TRANSCRIPTIONAL REGULATOR BETI"/>
    <property type="match status" value="1"/>
</dbReference>
<keyword evidence="7" id="KW-1185">Reference proteome</keyword>
<evidence type="ECO:0000313" key="7">
    <source>
        <dbReference type="Proteomes" id="UP000534286"/>
    </source>
</evidence>
<name>A0A7W7RU34_9ACTN</name>
<dbReference type="InterPro" id="IPR050109">
    <property type="entry name" value="HTH-type_TetR-like_transc_reg"/>
</dbReference>
<dbReference type="InterPro" id="IPR009057">
    <property type="entry name" value="Homeodomain-like_sf"/>
</dbReference>
<sequence length="208" mass="21930">MKREETDGAGHPLRADARSNRLRILEVAEEVFGKGGRSASTEEVARLAGVGIATVFRHFPTKGALLEAVLVRHLIRLRDRADDLSGSADPGAAFFGFFAHVVDNASEKLAIIEAFTYAGGDPGGKAALASDGLREAIGVLLRRAQDAGAVRNDIGLPELYVLLVGSSRAVAHTPLDREVRDRALAVVFDGLAPGAGAGTDRRTGRPAR</sequence>
<evidence type="ECO:0000313" key="6">
    <source>
        <dbReference type="EMBL" id="MBB4937942.1"/>
    </source>
</evidence>
<dbReference type="Gene3D" id="1.10.357.10">
    <property type="entry name" value="Tetracycline Repressor, domain 2"/>
    <property type="match status" value="1"/>
</dbReference>
<keyword evidence="1" id="KW-0805">Transcription regulation</keyword>
<dbReference type="Proteomes" id="UP000534286">
    <property type="component" value="Unassembled WGS sequence"/>
</dbReference>
<organism evidence="6 7">
    <name type="scientific">Streptosporangium album</name>
    <dbReference type="NCBI Taxonomy" id="47479"/>
    <lineage>
        <taxon>Bacteria</taxon>
        <taxon>Bacillati</taxon>
        <taxon>Actinomycetota</taxon>
        <taxon>Actinomycetes</taxon>
        <taxon>Streptosporangiales</taxon>
        <taxon>Streptosporangiaceae</taxon>
        <taxon>Streptosporangium</taxon>
    </lineage>
</organism>
<evidence type="ECO:0000256" key="4">
    <source>
        <dbReference type="PROSITE-ProRule" id="PRU00335"/>
    </source>
</evidence>
<dbReference type="SUPFAM" id="SSF46689">
    <property type="entry name" value="Homeodomain-like"/>
    <property type="match status" value="1"/>
</dbReference>
<accession>A0A7W7RU34</accession>
<reference evidence="6 7" key="1">
    <citation type="submission" date="2020-08" db="EMBL/GenBank/DDBJ databases">
        <title>Sequencing the genomes of 1000 actinobacteria strains.</title>
        <authorList>
            <person name="Klenk H.-P."/>
        </authorList>
    </citation>
    <scope>NUCLEOTIDE SEQUENCE [LARGE SCALE GENOMIC DNA]</scope>
    <source>
        <strain evidence="6 7">DSM 43023</strain>
    </source>
</reference>
<evidence type="ECO:0000256" key="1">
    <source>
        <dbReference type="ARBA" id="ARBA00023015"/>
    </source>
</evidence>
<dbReference type="PANTHER" id="PTHR30055">
    <property type="entry name" value="HTH-TYPE TRANSCRIPTIONAL REGULATOR RUTR"/>
    <property type="match status" value="1"/>
</dbReference>
<dbReference type="RefSeq" id="WP_221465358.1">
    <property type="nucleotide sequence ID" value="NZ_BAABEK010000014.1"/>
</dbReference>
<keyword evidence="3" id="KW-0804">Transcription</keyword>
<proteinExistence type="predicted"/>
<dbReference type="InterPro" id="IPR036271">
    <property type="entry name" value="Tet_transcr_reg_TetR-rel_C_sf"/>
</dbReference>